<evidence type="ECO:0000313" key="2">
    <source>
        <dbReference type="EMBL" id="AJP04752.1"/>
    </source>
</evidence>
<accession>A0A0C5FXF3</accession>
<gene>
    <name evidence="2" type="ORF">TU94_28195</name>
</gene>
<dbReference type="HOGENOM" id="CLU_855038_0_0_11"/>
<organism evidence="2 3">
    <name type="scientific">Streptomyces cyaneogriseus subsp. noncyanogenus</name>
    <dbReference type="NCBI Taxonomy" id="477245"/>
    <lineage>
        <taxon>Bacteria</taxon>
        <taxon>Bacillati</taxon>
        <taxon>Actinomycetota</taxon>
        <taxon>Actinomycetes</taxon>
        <taxon>Kitasatosporales</taxon>
        <taxon>Streptomycetaceae</taxon>
        <taxon>Streptomyces</taxon>
    </lineage>
</organism>
<dbReference type="KEGG" id="scw:TU94_28195"/>
<evidence type="ECO:0000313" key="3">
    <source>
        <dbReference type="Proteomes" id="UP000032234"/>
    </source>
</evidence>
<name>A0A0C5FXF3_9ACTN</name>
<proteinExistence type="predicted"/>
<feature type="region of interest" description="Disordered" evidence="1">
    <location>
        <begin position="1"/>
        <end position="23"/>
    </location>
</feature>
<sequence length="325" mass="35855">MTTAAKPLPPHGSQARYKGTKKRPPCRCRTCISGWTKAGQRRQLLRLAGKPASLNREEVAAVIGHIKACLDTGMSQCLIGRRAGVAQSTISRLITRGDTGCLRAQGERILAVRPGDFDGVSDRPSLATVRRVRALYYAGHGPQAIRKHAPITLTIITEIAGAEYEWVSPTTETAIRRACAELAGVQGTSHRARDRALREGWAPLSAWDEDTLGDPSAHPEWTGYCGTDRGWWIHQRQQLPMCARCQQAHAEWMADHAHLDGRERARALLIARTTATSREADLAADARELLHHGVDIEQAAERLGVTRQHLQQALRRHPENREVAA</sequence>
<protein>
    <submittedName>
        <fullName evidence="2">Uncharacterized protein</fullName>
    </submittedName>
</protein>
<evidence type="ECO:0000256" key="1">
    <source>
        <dbReference type="SAM" id="MobiDB-lite"/>
    </source>
</evidence>
<dbReference type="OrthoDB" id="4551696at2"/>
<dbReference type="STRING" id="477245.TU94_28195"/>
<dbReference type="RefSeq" id="WP_044385808.1">
    <property type="nucleotide sequence ID" value="NZ_CP010849.1"/>
</dbReference>
<keyword evidence="3" id="KW-1185">Reference proteome</keyword>
<dbReference type="AlphaFoldDB" id="A0A0C5FXF3"/>
<dbReference type="PATRIC" id="fig|477245.3.peg.5982"/>
<dbReference type="Proteomes" id="UP000032234">
    <property type="component" value="Chromosome"/>
</dbReference>
<reference evidence="2 3" key="1">
    <citation type="submission" date="2015-02" db="EMBL/GenBank/DDBJ databases">
        <title>Genome sequence of thermotolerant Streptomyces cyaneogriseus subsp. Noncyanogenus NMWT1, the producer of nematocidal antibiotics nemadectin.</title>
        <authorList>
            <person name="Wang H."/>
            <person name="Li C."/>
            <person name="Xiang W."/>
            <person name="Wang X."/>
        </authorList>
    </citation>
    <scope>NUCLEOTIDE SEQUENCE [LARGE SCALE GENOMIC DNA]</scope>
    <source>
        <strain evidence="2 3">NMWT 1</strain>
    </source>
</reference>
<dbReference type="EMBL" id="CP010849">
    <property type="protein sequence ID" value="AJP04752.1"/>
    <property type="molecule type" value="Genomic_DNA"/>
</dbReference>